<dbReference type="AlphaFoldDB" id="A0A5C7GPP6"/>
<gene>
    <name evidence="4" type="ORF">EZV62_026075</name>
</gene>
<feature type="compositionally biased region" description="Low complexity" evidence="2">
    <location>
        <begin position="255"/>
        <end position="277"/>
    </location>
</feature>
<accession>A0A5C7GPP6</accession>
<dbReference type="PROSITE" id="PS50158">
    <property type="entry name" value="ZF_CCHC"/>
    <property type="match status" value="1"/>
</dbReference>
<dbReference type="Pfam" id="PF14111">
    <property type="entry name" value="DUF4283"/>
    <property type="match status" value="1"/>
</dbReference>
<dbReference type="InterPro" id="IPR040256">
    <property type="entry name" value="At4g02000-like"/>
</dbReference>
<dbReference type="SMART" id="SM00343">
    <property type="entry name" value="ZnF_C2HC"/>
    <property type="match status" value="1"/>
</dbReference>
<dbReference type="OrthoDB" id="1246856at2759"/>
<comment type="caution">
    <text evidence="4">The sequence shown here is derived from an EMBL/GenBank/DDBJ whole genome shotgun (WGS) entry which is preliminary data.</text>
</comment>
<dbReference type="Pfam" id="PF14392">
    <property type="entry name" value="zf-CCHC_4"/>
    <property type="match status" value="1"/>
</dbReference>
<reference evidence="5" key="1">
    <citation type="journal article" date="2019" name="Gigascience">
        <title>De novo genome assembly of the endangered Acer yangbiense, a plant species with extremely small populations endemic to Yunnan Province, China.</title>
        <authorList>
            <person name="Yang J."/>
            <person name="Wariss H.M."/>
            <person name="Tao L."/>
            <person name="Zhang R."/>
            <person name="Yun Q."/>
            <person name="Hollingsworth P."/>
            <person name="Dao Z."/>
            <person name="Luo G."/>
            <person name="Guo H."/>
            <person name="Ma Y."/>
            <person name="Sun W."/>
        </authorList>
    </citation>
    <scope>NUCLEOTIDE SEQUENCE [LARGE SCALE GENOMIC DNA]</scope>
    <source>
        <strain evidence="5">cv. Malutang</strain>
    </source>
</reference>
<evidence type="ECO:0000256" key="2">
    <source>
        <dbReference type="SAM" id="MobiDB-lite"/>
    </source>
</evidence>
<dbReference type="SUPFAM" id="SSF57756">
    <property type="entry name" value="Retrovirus zinc finger-like domains"/>
    <property type="match status" value="1"/>
</dbReference>
<evidence type="ECO:0000313" key="5">
    <source>
        <dbReference type="Proteomes" id="UP000323000"/>
    </source>
</evidence>
<proteinExistence type="predicted"/>
<feature type="region of interest" description="Disordered" evidence="2">
    <location>
        <begin position="375"/>
        <end position="399"/>
    </location>
</feature>
<feature type="domain" description="CCHC-type" evidence="3">
    <location>
        <begin position="208"/>
        <end position="223"/>
    </location>
</feature>
<organism evidence="4 5">
    <name type="scientific">Acer yangbiense</name>
    <dbReference type="NCBI Taxonomy" id="1000413"/>
    <lineage>
        <taxon>Eukaryota</taxon>
        <taxon>Viridiplantae</taxon>
        <taxon>Streptophyta</taxon>
        <taxon>Embryophyta</taxon>
        <taxon>Tracheophyta</taxon>
        <taxon>Spermatophyta</taxon>
        <taxon>Magnoliopsida</taxon>
        <taxon>eudicotyledons</taxon>
        <taxon>Gunneridae</taxon>
        <taxon>Pentapetalae</taxon>
        <taxon>rosids</taxon>
        <taxon>malvids</taxon>
        <taxon>Sapindales</taxon>
        <taxon>Sapindaceae</taxon>
        <taxon>Hippocastanoideae</taxon>
        <taxon>Acereae</taxon>
        <taxon>Acer</taxon>
    </lineage>
</organism>
<evidence type="ECO:0000256" key="1">
    <source>
        <dbReference type="PROSITE-ProRule" id="PRU00047"/>
    </source>
</evidence>
<evidence type="ECO:0000313" key="4">
    <source>
        <dbReference type="EMBL" id="TXG46781.1"/>
    </source>
</evidence>
<evidence type="ECO:0000259" key="3">
    <source>
        <dbReference type="PROSITE" id="PS50158"/>
    </source>
</evidence>
<dbReference type="GO" id="GO:0003676">
    <property type="term" value="F:nucleic acid binding"/>
    <property type="evidence" value="ECO:0007669"/>
    <property type="project" value="InterPro"/>
</dbReference>
<dbReference type="GO" id="GO:0008270">
    <property type="term" value="F:zinc ion binding"/>
    <property type="evidence" value="ECO:0007669"/>
    <property type="project" value="UniProtKB-KW"/>
</dbReference>
<dbReference type="PANTHER" id="PTHR31286">
    <property type="entry name" value="GLYCINE-RICH CELL WALL STRUCTURAL PROTEIN 1.8-LIKE"/>
    <property type="match status" value="1"/>
</dbReference>
<dbReference type="EMBL" id="VAHF01000013">
    <property type="protein sequence ID" value="TXG46781.1"/>
    <property type="molecule type" value="Genomic_DNA"/>
</dbReference>
<feature type="region of interest" description="Disordered" evidence="2">
    <location>
        <begin position="245"/>
        <end position="324"/>
    </location>
</feature>
<keyword evidence="1" id="KW-0862">Zinc</keyword>
<keyword evidence="1" id="KW-0479">Metal-binding</keyword>
<dbReference type="InterPro" id="IPR001878">
    <property type="entry name" value="Znf_CCHC"/>
</dbReference>
<sequence>MSTSEIVKLCESLSLSDHGRVLRLREEVRREGIADVSHCLIGKVLSGKKVNREAFINMINQLWSPFGQVEIEVIADNIFMFFFTKSEDRDAVWRRGPWHFDNHLIVLEKPIGAGEISELGFDKVDMWVQIHNLPLMYMNRRAARSLAEEIGQVIEIPADAKECRGKFLRVKVRIDVNKPLKRFIKLAVDDTERVVVAPLIYERLPKFCYACGKLGHVLRECPNDEARIDALEGVSTQFGAWLRVPGPDVGKQKPQKSMGQQSSGSGDGKSISVSDGSTRGNDECRVGINHTQSTAGDASGGSVGRSTSKSGEVHRQIEARKEVSEGKIAQVDVSSLISDTDITNRNLWVAIRGRERDSEGAIAAMEDVVTYSAENTGDKKLSNSEQCAGEMDSEDADKKNVRTWKRVARGSSRFPQLGELDR</sequence>
<keyword evidence="5" id="KW-1185">Reference proteome</keyword>
<protein>
    <recommendedName>
        <fullName evidence="3">CCHC-type domain-containing protein</fullName>
    </recommendedName>
</protein>
<keyword evidence="1" id="KW-0863">Zinc-finger</keyword>
<feature type="compositionally biased region" description="Basic and acidic residues" evidence="2">
    <location>
        <begin position="311"/>
        <end position="324"/>
    </location>
</feature>
<dbReference type="InterPro" id="IPR036875">
    <property type="entry name" value="Znf_CCHC_sf"/>
</dbReference>
<dbReference type="PANTHER" id="PTHR31286:SF167">
    <property type="entry name" value="OS09G0268800 PROTEIN"/>
    <property type="match status" value="1"/>
</dbReference>
<dbReference type="InterPro" id="IPR025836">
    <property type="entry name" value="Zn_knuckle_CX2CX4HX4C"/>
</dbReference>
<dbReference type="InterPro" id="IPR025558">
    <property type="entry name" value="DUF4283"/>
</dbReference>
<dbReference type="Proteomes" id="UP000323000">
    <property type="component" value="Chromosome 13"/>
</dbReference>
<name>A0A5C7GPP6_9ROSI</name>